<dbReference type="Proteomes" id="UP000034954">
    <property type="component" value="Unassembled WGS sequence"/>
</dbReference>
<dbReference type="InterPro" id="IPR035994">
    <property type="entry name" value="Nucleoside_phosphorylase_sf"/>
</dbReference>
<protein>
    <submittedName>
        <fullName evidence="2">Nucleosidase</fullName>
    </submittedName>
</protein>
<dbReference type="PANTHER" id="PTHR46832:SF1">
    <property type="entry name" value="5'-METHYLTHIOADENOSINE_S-ADENOSYLHOMOCYSTEINE NUCLEOSIDASE"/>
    <property type="match status" value="1"/>
</dbReference>
<evidence type="ECO:0000313" key="2">
    <source>
        <dbReference type="EMBL" id="KKO18804.1"/>
    </source>
</evidence>
<accession>A0A0M2UWC1</accession>
<dbReference type="CDD" id="cd17877">
    <property type="entry name" value="NP_MTAN-like"/>
    <property type="match status" value="1"/>
</dbReference>
<dbReference type="InterPro" id="IPR000845">
    <property type="entry name" value="Nucleoside_phosphorylase_d"/>
</dbReference>
<dbReference type="Pfam" id="PF01048">
    <property type="entry name" value="PNP_UDP_1"/>
    <property type="match status" value="1"/>
</dbReference>
<proteinExistence type="predicted"/>
<dbReference type="GO" id="GO:0019284">
    <property type="term" value="P:L-methionine salvage from S-adenosylmethionine"/>
    <property type="evidence" value="ECO:0007669"/>
    <property type="project" value="TreeGrafter"/>
</dbReference>
<dbReference type="GO" id="GO:0005829">
    <property type="term" value="C:cytosol"/>
    <property type="evidence" value="ECO:0007669"/>
    <property type="project" value="TreeGrafter"/>
</dbReference>
<name>A0A0M2UWC1_9BACT</name>
<dbReference type="AlphaFoldDB" id="A0A0M2UWC1"/>
<keyword evidence="3" id="KW-1185">Reference proteome</keyword>
<dbReference type="Gene3D" id="3.40.50.1580">
    <property type="entry name" value="Nucleoside phosphorylase domain"/>
    <property type="match status" value="1"/>
</dbReference>
<dbReference type="GO" id="GO:0009116">
    <property type="term" value="P:nucleoside metabolic process"/>
    <property type="evidence" value="ECO:0007669"/>
    <property type="project" value="InterPro"/>
</dbReference>
<dbReference type="EMBL" id="LAQJ01000233">
    <property type="protein sequence ID" value="KKO18804.1"/>
    <property type="molecule type" value="Genomic_DNA"/>
</dbReference>
<comment type="caution">
    <text evidence="2">The sequence shown here is derived from an EMBL/GenBank/DDBJ whole genome shotgun (WGS) entry which is preliminary data.</text>
</comment>
<reference evidence="2 3" key="1">
    <citation type="journal article" date="2013" name="BMC Microbiol.">
        <title>Identification of the type II cytochrome c maturation pathway in anammox bacteria by comparative genomics.</title>
        <authorList>
            <person name="Ferousi C."/>
            <person name="Speth D.R."/>
            <person name="Reimann J."/>
            <person name="Op den Camp H.J."/>
            <person name="Allen J.W."/>
            <person name="Keltjens J.T."/>
            <person name="Jetten M.S."/>
        </authorList>
    </citation>
    <scope>NUCLEOTIDE SEQUENCE [LARGE SCALE GENOMIC DNA]</scope>
    <source>
        <strain evidence="2">RU1</strain>
    </source>
</reference>
<dbReference type="SUPFAM" id="SSF53167">
    <property type="entry name" value="Purine and uridine phosphorylases"/>
    <property type="match status" value="1"/>
</dbReference>
<gene>
    <name evidence="2" type="ORF">BROFUL_02465</name>
</gene>
<sequence length="257" mass="27993">MIAVFFALSQEVASLKPHVNILKKIRHAHAVFYQAEFCGFPLTIVQSGVGRKVSDLIHQLSKHFRIQFMISSGFAGSVNPRVGVGDLVIGKHVLSPLSEVSEGEIRIGATLPCDAPAVELAVKLGSAASLQLHCGDILSVDKIIRQSSLKRHIGNQTSAIAVDMESFAIVERANAMGIPFIVVRAISDGVDEDMEICENMVTKGGGVDISATARYLLNKPHRIPYLNRLRKQTRQATNTLSAFFPNFITQIYNSLLA</sequence>
<evidence type="ECO:0000313" key="3">
    <source>
        <dbReference type="Proteomes" id="UP000034954"/>
    </source>
</evidence>
<dbReference type="GO" id="GO:0008782">
    <property type="term" value="F:adenosylhomocysteine nucleosidase activity"/>
    <property type="evidence" value="ECO:0007669"/>
    <property type="project" value="TreeGrafter"/>
</dbReference>
<evidence type="ECO:0000259" key="1">
    <source>
        <dbReference type="Pfam" id="PF01048"/>
    </source>
</evidence>
<dbReference type="GO" id="GO:0008930">
    <property type="term" value="F:methylthioadenosine nucleosidase activity"/>
    <property type="evidence" value="ECO:0007669"/>
    <property type="project" value="TreeGrafter"/>
</dbReference>
<feature type="domain" description="Nucleoside phosphorylase" evidence="1">
    <location>
        <begin position="2"/>
        <end position="194"/>
    </location>
</feature>
<organism evidence="2 3">
    <name type="scientific">Candidatus Brocadia fulgida</name>
    <dbReference type="NCBI Taxonomy" id="380242"/>
    <lineage>
        <taxon>Bacteria</taxon>
        <taxon>Pseudomonadati</taxon>
        <taxon>Planctomycetota</taxon>
        <taxon>Candidatus Brocadiia</taxon>
        <taxon>Candidatus Brocadiales</taxon>
        <taxon>Candidatus Brocadiaceae</taxon>
        <taxon>Candidatus Brocadia</taxon>
    </lineage>
</organism>
<dbReference type="PANTHER" id="PTHR46832">
    <property type="entry name" value="5'-METHYLTHIOADENOSINE/S-ADENOSYLHOMOCYSTEINE NUCLEOSIDASE"/>
    <property type="match status" value="1"/>
</dbReference>